<gene>
    <name evidence="1" type="ORF">LCGC14_1974370</name>
</gene>
<sequence>MSVFEETDLHASFASQEKELKRAMGHLQSKSFLETIQLLISWMGTDQAKRMNDFWDERGGI</sequence>
<dbReference type="EMBL" id="LAZR01021969">
    <property type="protein sequence ID" value="KKL83474.1"/>
    <property type="molecule type" value="Genomic_DNA"/>
</dbReference>
<reference evidence="1" key="1">
    <citation type="journal article" date="2015" name="Nature">
        <title>Complex archaea that bridge the gap between prokaryotes and eukaryotes.</title>
        <authorList>
            <person name="Spang A."/>
            <person name="Saw J.H."/>
            <person name="Jorgensen S.L."/>
            <person name="Zaremba-Niedzwiedzka K."/>
            <person name="Martijn J."/>
            <person name="Lind A.E."/>
            <person name="van Eijk R."/>
            <person name="Schleper C."/>
            <person name="Guy L."/>
            <person name="Ettema T.J."/>
        </authorList>
    </citation>
    <scope>NUCLEOTIDE SEQUENCE</scope>
</reference>
<comment type="caution">
    <text evidence="1">The sequence shown here is derived from an EMBL/GenBank/DDBJ whole genome shotgun (WGS) entry which is preliminary data.</text>
</comment>
<accession>A0A0F9FAS3</accession>
<dbReference type="AlphaFoldDB" id="A0A0F9FAS3"/>
<protein>
    <submittedName>
        <fullName evidence="1">Uncharacterized protein</fullName>
    </submittedName>
</protein>
<name>A0A0F9FAS3_9ZZZZ</name>
<organism evidence="1">
    <name type="scientific">marine sediment metagenome</name>
    <dbReference type="NCBI Taxonomy" id="412755"/>
    <lineage>
        <taxon>unclassified sequences</taxon>
        <taxon>metagenomes</taxon>
        <taxon>ecological metagenomes</taxon>
    </lineage>
</organism>
<proteinExistence type="predicted"/>
<evidence type="ECO:0000313" key="1">
    <source>
        <dbReference type="EMBL" id="KKL83474.1"/>
    </source>
</evidence>